<keyword evidence="2" id="KW-1185">Reference proteome</keyword>
<dbReference type="AlphaFoldDB" id="A0AAP8MDK7"/>
<sequence>MFFKGPKKAPTQVTFSRALRHLVVFQLKLGADALRDLLMSPLSIVVFLIDAVRKPSLENSLYVQLMLVGRRSDRFINLFDEYKDQGHHTMDEAIETLERIAADASESVDAAKDPWKRDSER</sequence>
<gene>
    <name evidence="1" type="ORF">C0029_13265</name>
</gene>
<evidence type="ECO:0000313" key="1">
    <source>
        <dbReference type="EMBL" id="PLW85582.1"/>
    </source>
</evidence>
<name>A0AAP8MDK7_9GAMM</name>
<dbReference type="Proteomes" id="UP000235162">
    <property type="component" value="Unassembled WGS sequence"/>
</dbReference>
<comment type="caution">
    <text evidence="1">The sequence shown here is derived from an EMBL/GenBank/DDBJ whole genome shotgun (WGS) entry which is preliminary data.</text>
</comment>
<dbReference type="EMBL" id="PKUR01000003">
    <property type="protein sequence ID" value="PLW85582.1"/>
    <property type="molecule type" value="Genomic_DNA"/>
</dbReference>
<organism evidence="1 2">
    <name type="scientific">Halioglobus japonicus</name>
    <dbReference type="NCBI Taxonomy" id="930805"/>
    <lineage>
        <taxon>Bacteria</taxon>
        <taxon>Pseudomonadati</taxon>
        <taxon>Pseudomonadota</taxon>
        <taxon>Gammaproteobacteria</taxon>
        <taxon>Cellvibrionales</taxon>
        <taxon>Halieaceae</taxon>
        <taxon>Halioglobus</taxon>
    </lineage>
</organism>
<protein>
    <submittedName>
        <fullName evidence="1">Uncharacterized protein</fullName>
    </submittedName>
</protein>
<evidence type="ECO:0000313" key="2">
    <source>
        <dbReference type="Proteomes" id="UP000235162"/>
    </source>
</evidence>
<dbReference type="KEGG" id="hja:BST95_04705"/>
<reference evidence="1 2" key="1">
    <citation type="submission" date="2018-01" db="EMBL/GenBank/DDBJ databases">
        <title>The draft genome sequence of Halioglobus japonicus S1-36.</title>
        <authorList>
            <person name="Du Z.-J."/>
            <person name="Shi M.-J."/>
        </authorList>
    </citation>
    <scope>NUCLEOTIDE SEQUENCE [LARGE SCALE GENOMIC DNA]</scope>
    <source>
        <strain evidence="1 2">S1-36</strain>
    </source>
</reference>
<accession>A0AAP8MDK7</accession>
<proteinExistence type="predicted"/>